<dbReference type="OrthoDB" id="436852at2759"/>
<sequence>MAENFCFALLRTTTLQILQSAGFESVHVDPTNILTDVFCQYLQLLASTASTYAQLSGRTTGNIRDVIHGLSELAVDPESLLEWLEEEGKVLTPTWTAESDPGRILEGIVKSGRTQHEDVLVYEYKDIPEDALSDDEIYFFDGDEEEGEDCNDSNDDPGRSISPIPDAVLRETNALPEYVPSYFPPFPSTAKEEAETDTQPLLSSSLPLSVSQPSSNSTMLPPVIVKTRKKPIDNPFMHITPFEESSLAAEKDTSLALSVALQPKENDIRKKQTTTNKRRKVLTSLPMKEFLDSLKRKEQGPRKPKEELSGNANIFRNFTQEEAAPGNNMFGQTTGILGEMVRHIAQPVAVAKLSSPNLLVDVATTATTSTPSNPVSAVSTPTATNGFPNIQEPSQPKPNGTSMLATLAGGQTPRKQSIGAVSGPSTTTSQAATPLYLTSITPSTSKSTASTPAASKPTLAPISLASLSATSSSKAVKKKKVPKLTLNLTNGDTTTQTGPSSTASTPSSATTPLSTPKIRFKIRAPEPSESPAKTEPAPPPPPTTSIQGNETEVIRCVCENPTIDYGTFMIACDTCSVWFHGSCVGIAESDQVEEWHCQRCRA</sequence>
<dbReference type="InterPro" id="IPR001965">
    <property type="entry name" value="Znf_PHD"/>
</dbReference>
<dbReference type="InterPro" id="IPR019787">
    <property type="entry name" value="Znf_PHD-finger"/>
</dbReference>
<organism evidence="11 12">
    <name type="scientific">Apophysomyces ossiformis</name>
    <dbReference type="NCBI Taxonomy" id="679940"/>
    <lineage>
        <taxon>Eukaryota</taxon>
        <taxon>Fungi</taxon>
        <taxon>Fungi incertae sedis</taxon>
        <taxon>Mucoromycota</taxon>
        <taxon>Mucoromycotina</taxon>
        <taxon>Mucoromycetes</taxon>
        <taxon>Mucorales</taxon>
        <taxon>Mucorineae</taxon>
        <taxon>Mucoraceae</taxon>
        <taxon>Apophysomyces</taxon>
    </lineage>
</organism>
<dbReference type="InterPro" id="IPR053051">
    <property type="entry name" value="HDAC_complex_subunit"/>
</dbReference>
<dbReference type="InterPro" id="IPR013083">
    <property type="entry name" value="Znf_RING/FYVE/PHD"/>
</dbReference>
<accession>A0A8H7BFF6</accession>
<protein>
    <submittedName>
        <fullName evidence="11">Transcription initiation factor TFIID subunit 3</fullName>
    </submittedName>
</protein>
<dbReference type="Proteomes" id="UP000605846">
    <property type="component" value="Unassembled WGS sequence"/>
</dbReference>
<dbReference type="EMBL" id="JABAYA010000281">
    <property type="protein sequence ID" value="KAF7721309.1"/>
    <property type="molecule type" value="Genomic_DNA"/>
</dbReference>
<evidence type="ECO:0000256" key="3">
    <source>
        <dbReference type="ARBA" id="ARBA00022771"/>
    </source>
</evidence>
<dbReference type="PROSITE" id="PS50016">
    <property type="entry name" value="ZF_PHD_2"/>
    <property type="match status" value="1"/>
</dbReference>
<feature type="region of interest" description="Disordered" evidence="9">
    <location>
        <begin position="186"/>
        <end position="217"/>
    </location>
</feature>
<keyword evidence="6" id="KW-0804">Transcription</keyword>
<evidence type="ECO:0000256" key="9">
    <source>
        <dbReference type="SAM" id="MobiDB-lite"/>
    </source>
</evidence>
<keyword evidence="3 8" id="KW-0863">Zinc-finger</keyword>
<comment type="subcellular location">
    <subcellularLocation>
        <location evidence="1">Nucleus</location>
    </subcellularLocation>
</comment>
<dbReference type="AlphaFoldDB" id="A0A8H7BFF6"/>
<dbReference type="InterPro" id="IPR009072">
    <property type="entry name" value="Histone-fold"/>
</dbReference>
<evidence type="ECO:0000313" key="11">
    <source>
        <dbReference type="EMBL" id="KAF7721309.1"/>
    </source>
</evidence>
<feature type="region of interest" description="Disordered" evidence="9">
    <location>
        <begin position="487"/>
        <end position="548"/>
    </location>
</feature>
<dbReference type="GO" id="GO:0005634">
    <property type="term" value="C:nucleus"/>
    <property type="evidence" value="ECO:0007669"/>
    <property type="project" value="UniProtKB-SubCell"/>
</dbReference>
<evidence type="ECO:0000256" key="1">
    <source>
        <dbReference type="ARBA" id="ARBA00004123"/>
    </source>
</evidence>
<feature type="compositionally biased region" description="Low complexity" evidence="9">
    <location>
        <begin position="525"/>
        <end position="535"/>
    </location>
</feature>
<keyword evidence="12" id="KW-1185">Reference proteome</keyword>
<dbReference type="Pfam" id="PF00628">
    <property type="entry name" value="PHD"/>
    <property type="match status" value="1"/>
</dbReference>
<dbReference type="InterPro" id="IPR019786">
    <property type="entry name" value="Zinc_finger_PHD-type_CS"/>
</dbReference>
<proteinExistence type="predicted"/>
<evidence type="ECO:0000256" key="2">
    <source>
        <dbReference type="ARBA" id="ARBA00022723"/>
    </source>
</evidence>
<dbReference type="PANTHER" id="PTHR47793:SF1">
    <property type="entry name" value="HISTONE DEACETYLASE COMPLEX SUBUNIT CTI6"/>
    <property type="match status" value="1"/>
</dbReference>
<dbReference type="Gene3D" id="3.30.40.10">
    <property type="entry name" value="Zinc/RING finger domain, C3HC4 (zinc finger)"/>
    <property type="match status" value="1"/>
</dbReference>
<reference evidence="11" key="1">
    <citation type="submission" date="2020-01" db="EMBL/GenBank/DDBJ databases">
        <title>Genome Sequencing of Three Apophysomyces-Like Fungal Strains Confirms a Novel Fungal Genus in the Mucoromycota with divergent Burkholderia-like Endosymbiotic Bacteria.</title>
        <authorList>
            <person name="Stajich J.E."/>
            <person name="Macias A.M."/>
            <person name="Carter-House D."/>
            <person name="Lovett B."/>
            <person name="Kasson L.R."/>
            <person name="Berry K."/>
            <person name="Grigoriev I."/>
            <person name="Chang Y."/>
            <person name="Spatafora J."/>
            <person name="Kasson M.T."/>
        </authorList>
    </citation>
    <scope>NUCLEOTIDE SEQUENCE</scope>
    <source>
        <strain evidence="11">NRRL A-21654</strain>
    </source>
</reference>
<dbReference type="Pfam" id="PF07524">
    <property type="entry name" value="Bromo_TP"/>
    <property type="match status" value="1"/>
</dbReference>
<dbReference type="CDD" id="cd00076">
    <property type="entry name" value="HFD_SF"/>
    <property type="match status" value="1"/>
</dbReference>
<dbReference type="SUPFAM" id="SSF57903">
    <property type="entry name" value="FYVE/PHD zinc finger"/>
    <property type="match status" value="1"/>
</dbReference>
<evidence type="ECO:0000256" key="6">
    <source>
        <dbReference type="ARBA" id="ARBA00023163"/>
    </source>
</evidence>
<dbReference type="GO" id="GO:0046982">
    <property type="term" value="F:protein heterodimerization activity"/>
    <property type="evidence" value="ECO:0007669"/>
    <property type="project" value="InterPro"/>
</dbReference>
<keyword evidence="4" id="KW-0862">Zinc</keyword>
<dbReference type="InterPro" id="IPR006565">
    <property type="entry name" value="BTP"/>
</dbReference>
<name>A0A8H7BFF6_9FUNG</name>
<dbReference type="SMART" id="SM00249">
    <property type="entry name" value="PHD"/>
    <property type="match status" value="1"/>
</dbReference>
<dbReference type="SMART" id="SM00576">
    <property type="entry name" value="BTP"/>
    <property type="match status" value="1"/>
</dbReference>
<keyword evidence="7" id="KW-0539">Nucleus</keyword>
<evidence type="ECO:0000256" key="4">
    <source>
        <dbReference type="ARBA" id="ARBA00022833"/>
    </source>
</evidence>
<feature type="region of interest" description="Disordered" evidence="9">
    <location>
        <begin position="367"/>
        <end position="429"/>
    </location>
</feature>
<keyword evidence="2" id="KW-0479">Metal-binding</keyword>
<feature type="compositionally biased region" description="Low complexity" evidence="9">
    <location>
        <begin position="367"/>
        <end position="382"/>
    </location>
</feature>
<dbReference type="PANTHER" id="PTHR47793">
    <property type="entry name" value="HISTONE DEACETYLASE COMPLEX SUBUNIT CTI6"/>
    <property type="match status" value="1"/>
</dbReference>
<evidence type="ECO:0000313" key="12">
    <source>
        <dbReference type="Proteomes" id="UP000605846"/>
    </source>
</evidence>
<dbReference type="GO" id="GO:0008270">
    <property type="term" value="F:zinc ion binding"/>
    <property type="evidence" value="ECO:0007669"/>
    <property type="project" value="UniProtKB-KW"/>
</dbReference>
<keyword evidence="5" id="KW-0805">Transcription regulation</keyword>
<dbReference type="InterPro" id="IPR011011">
    <property type="entry name" value="Znf_FYVE_PHD"/>
</dbReference>
<dbReference type="Gene3D" id="1.10.20.10">
    <property type="entry name" value="Histone, subunit A"/>
    <property type="match status" value="1"/>
</dbReference>
<feature type="compositionally biased region" description="Low complexity" evidence="9">
    <location>
        <begin position="487"/>
        <end position="516"/>
    </location>
</feature>
<evidence type="ECO:0000256" key="7">
    <source>
        <dbReference type="ARBA" id="ARBA00023242"/>
    </source>
</evidence>
<evidence type="ECO:0000256" key="5">
    <source>
        <dbReference type="ARBA" id="ARBA00023015"/>
    </source>
</evidence>
<evidence type="ECO:0000259" key="10">
    <source>
        <dbReference type="PROSITE" id="PS50016"/>
    </source>
</evidence>
<dbReference type="PROSITE" id="PS01359">
    <property type="entry name" value="ZF_PHD_1"/>
    <property type="match status" value="1"/>
</dbReference>
<gene>
    <name evidence="11" type="primary">TAF3</name>
    <name evidence="11" type="ORF">EC973_004951</name>
</gene>
<evidence type="ECO:0000256" key="8">
    <source>
        <dbReference type="PROSITE-ProRule" id="PRU00146"/>
    </source>
</evidence>
<feature type="compositionally biased region" description="Low complexity" evidence="9">
    <location>
        <begin position="200"/>
        <end position="217"/>
    </location>
</feature>
<feature type="domain" description="PHD-type" evidence="10">
    <location>
        <begin position="553"/>
        <end position="602"/>
    </location>
</feature>
<feature type="compositionally biased region" description="Polar residues" evidence="9">
    <location>
        <begin position="383"/>
        <end position="404"/>
    </location>
</feature>
<comment type="caution">
    <text evidence="11">The sequence shown here is derived from an EMBL/GenBank/DDBJ whole genome shotgun (WGS) entry which is preliminary data.</text>
</comment>